<organism evidence="2 3">
    <name type="scientific">Paraburkholderia pallida</name>
    <dbReference type="NCBI Taxonomy" id="2547399"/>
    <lineage>
        <taxon>Bacteria</taxon>
        <taxon>Pseudomonadati</taxon>
        <taxon>Pseudomonadota</taxon>
        <taxon>Betaproteobacteria</taxon>
        <taxon>Burkholderiales</taxon>
        <taxon>Burkholderiaceae</taxon>
        <taxon>Paraburkholderia</taxon>
    </lineage>
</organism>
<keyword evidence="3" id="KW-1185">Reference proteome</keyword>
<dbReference type="EMBL" id="CP038151">
    <property type="protein sequence ID" value="QBR02586.1"/>
    <property type="molecule type" value="Genomic_DNA"/>
</dbReference>
<name>A0A4P7D1U4_9BURK</name>
<evidence type="ECO:0000313" key="2">
    <source>
        <dbReference type="EMBL" id="QBR02586.1"/>
    </source>
</evidence>
<dbReference type="PANTHER" id="PTHR30569:SF0">
    <property type="entry name" value="CYTOSINE PERMEASE"/>
    <property type="match status" value="1"/>
</dbReference>
<evidence type="ECO:0000256" key="1">
    <source>
        <dbReference type="SAM" id="Phobius"/>
    </source>
</evidence>
<accession>A0A4P7D1U4</accession>
<gene>
    <name evidence="2" type="ORF">E1956_35770</name>
</gene>
<dbReference type="PANTHER" id="PTHR30569">
    <property type="entry name" value="CYTOSINE TRANSPORTER CODB"/>
    <property type="match status" value="1"/>
</dbReference>
<keyword evidence="1" id="KW-0472">Membrane</keyword>
<feature type="transmembrane region" description="Helical" evidence="1">
    <location>
        <begin position="137"/>
        <end position="154"/>
    </location>
</feature>
<keyword evidence="1" id="KW-1133">Transmembrane helix</keyword>
<dbReference type="OrthoDB" id="9056232at2"/>
<feature type="transmembrane region" description="Helical" evidence="1">
    <location>
        <begin position="29"/>
        <end position="55"/>
    </location>
</feature>
<feature type="transmembrane region" description="Helical" evidence="1">
    <location>
        <begin position="166"/>
        <end position="186"/>
    </location>
</feature>
<feature type="transmembrane region" description="Helical" evidence="1">
    <location>
        <begin position="394"/>
        <end position="414"/>
    </location>
</feature>
<dbReference type="GO" id="GO:0015209">
    <property type="term" value="F:cytosine transmembrane transporter activity"/>
    <property type="evidence" value="ECO:0007669"/>
    <property type="project" value="InterPro"/>
</dbReference>
<proteinExistence type="predicted"/>
<protein>
    <submittedName>
        <fullName evidence="2">Allantoin permease</fullName>
    </submittedName>
</protein>
<feature type="transmembrane region" description="Helical" evidence="1">
    <location>
        <begin position="206"/>
        <end position="225"/>
    </location>
</feature>
<keyword evidence="1" id="KW-0812">Transmembrane</keyword>
<feature type="transmembrane region" description="Helical" evidence="1">
    <location>
        <begin position="95"/>
        <end position="117"/>
    </location>
</feature>
<feature type="transmembrane region" description="Helical" evidence="1">
    <location>
        <begin position="276"/>
        <end position="296"/>
    </location>
</feature>
<feature type="transmembrane region" description="Helical" evidence="1">
    <location>
        <begin position="353"/>
        <end position="373"/>
    </location>
</feature>
<dbReference type="RefSeq" id="WP_134758107.1">
    <property type="nucleotide sequence ID" value="NZ_CP038151.1"/>
</dbReference>
<evidence type="ECO:0000313" key="3">
    <source>
        <dbReference type="Proteomes" id="UP000295727"/>
    </source>
</evidence>
<dbReference type="GO" id="GO:0005886">
    <property type="term" value="C:plasma membrane"/>
    <property type="evidence" value="ECO:0007669"/>
    <property type="project" value="TreeGrafter"/>
</dbReference>
<feature type="transmembrane region" description="Helical" evidence="1">
    <location>
        <begin position="420"/>
        <end position="439"/>
    </location>
</feature>
<dbReference type="Gene3D" id="1.10.4160.10">
    <property type="entry name" value="Hydantoin permease"/>
    <property type="match status" value="1"/>
</dbReference>
<feature type="transmembrane region" description="Helical" evidence="1">
    <location>
        <begin position="328"/>
        <end position="347"/>
    </location>
</feature>
<dbReference type="InterPro" id="IPR030191">
    <property type="entry name" value="CodB"/>
</dbReference>
<dbReference type="Proteomes" id="UP000295727">
    <property type="component" value="Chromosome 4"/>
</dbReference>
<reference evidence="2 3" key="1">
    <citation type="submission" date="2019-03" db="EMBL/GenBank/DDBJ databases">
        <title>Paraburkholderia sp. 7MH5, isolated from subtropical forest soil.</title>
        <authorList>
            <person name="Gao Z.-H."/>
            <person name="Qiu L.-H."/>
        </authorList>
    </citation>
    <scope>NUCLEOTIDE SEQUENCE [LARGE SCALE GENOMIC DNA]</scope>
    <source>
        <strain evidence="2 3">7MH5</strain>
    </source>
</reference>
<feature type="transmembrane region" description="Helical" evidence="1">
    <location>
        <begin position="61"/>
        <end position="83"/>
    </location>
</feature>
<dbReference type="AlphaFoldDB" id="A0A4P7D1U4"/>
<sequence>MAGALDPVGNAELDVSTVRLPEQARMPKFALTMAWWALCSAMVYLIIGATLALYYGTANAAIGMGLSVLVYSAVNYVLTRYALRTGLSVSLFSRLLFGSAGAALATLVFAATVIYYAVFESSVIAVALHSLVPSISYPLASLLVVIYSVPLVFGSVQKWLDKLNGVLLPFYLIGMIAAIVLATRTFGYSDAWLHFGPPQSGISTSGWWNCFVYYMGVWVFMMAAFDFARFGGKRDIEYHSRFNFGAPFWTVIFGINGLAGVYLVSTIHDAGALSEISVVLAILKLMGWWGFAFLVVTQTRINTANYYLATVNAQALFEKAAGLKLPKFAWTIVVGAVVYVLMLAGVFERLLQALAYQGVFVVAWVAVALAHILSERPESFGDSEIDTALERVPAFNVGGLVAWLFGVVVGMIVMNLSAPYSSFSSIMTFVVSAFTYCLLARSPGRMSSATRA</sequence>
<dbReference type="KEGG" id="ppai:E1956_35770"/>
<feature type="transmembrane region" description="Helical" evidence="1">
    <location>
        <begin position="246"/>
        <end position="264"/>
    </location>
</feature>